<evidence type="ECO:0000313" key="1">
    <source>
        <dbReference type="EMBL" id="AFH20861.1"/>
    </source>
</evidence>
<dbReference type="PROSITE" id="PS51257">
    <property type="entry name" value="PROKAR_LIPOPROTEIN"/>
    <property type="match status" value="1"/>
</dbReference>
<evidence type="ECO:0000313" key="2">
    <source>
        <dbReference type="Proteomes" id="UP000011828"/>
    </source>
</evidence>
<organism evidence="1 2">
    <name type="scientific">Salmonella phage SPN9TCW</name>
    <dbReference type="NCBI Taxonomy" id="1162289"/>
    <lineage>
        <taxon>Viruses</taxon>
        <taxon>Duplodnaviria</taxon>
        <taxon>Heunggongvirae</taxon>
        <taxon>Uroviricota</taxon>
        <taxon>Caudoviricetes</taxon>
        <taxon>Uetakevirus</taxon>
        <taxon>Uetakevirus SPN1S</taxon>
    </lineage>
</organism>
<dbReference type="EMBL" id="JQ691610">
    <property type="protein sequence ID" value="AFH20861.1"/>
    <property type="molecule type" value="Genomic_DNA"/>
</dbReference>
<reference evidence="1 2" key="1">
    <citation type="submission" date="2012-02" db="EMBL/GenBank/DDBJ databases">
        <title>Complete Genome Sequence of Salmonella typhimurium Bacteriophage SPN9TCW.</title>
        <authorList>
            <person name="Shin H."/>
            <person name="Lee J.-H."/>
            <person name="Ryu S."/>
        </authorList>
    </citation>
    <scope>NUCLEOTIDE SEQUENCE [LARGE SCALE GENOMIC DNA]</scope>
</reference>
<name>M1F245_9CAUD</name>
<protein>
    <submittedName>
        <fullName evidence="1">Putative Rz1-like protein</fullName>
    </submittedName>
</protein>
<dbReference type="Proteomes" id="UP000011828">
    <property type="component" value="Segment"/>
</dbReference>
<sequence>MNVKRSRGSTRRAMMLLMLPLVLVGCSNSSLPSVSSSCSITPLSALGRQPQTPEFCLPTCSANLSSETDNWQSTLIVHPKPEESVKSSTIR</sequence>
<gene>
    <name evidence="1" type="ORF">SPN9TCW_028</name>
</gene>
<proteinExistence type="predicted"/>
<accession>M1F245</accession>